<dbReference type="OrthoDB" id="8907081at2"/>
<organism evidence="4 5">
    <name type="scientific">Inhella crocodyli</name>
    <dbReference type="NCBI Taxonomy" id="2499851"/>
    <lineage>
        <taxon>Bacteria</taxon>
        <taxon>Pseudomonadati</taxon>
        <taxon>Pseudomonadota</taxon>
        <taxon>Betaproteobacteria</taxon>
        <taxon>Burkholderiales</taxon>
        <taxon>Sphaerotilaceae</taxon>
        <taxon>Inhella</taxon>
    </lineage>
</organism>
<dbReference type="SUPFAM" id="SSF53850">
    <property type="entry name" value="Periplasmic binding protein-like II"/>
    <property type="match status" value="1"/>
</dbReference>
<dbReference type="Gene3D" id="3.40.190.10">
    <property type="entry name" value="Periplasmic binding protein-like II"/>
    <property type="match status" value="2"/>
</dbReference>
<dbReference type="Proteomes" id="UP000288587">
    <property type="component" value="Unassembled WGS sequence"/>
</dbReference>
<reference evidence="4 5" key="1">
    <citation type="submission" date="2019-01" db="EMBL/GenBank/DDBJ databases">
        <authorList>
            <person name="Chen W.-M."/>
        </authorList>
    </citation>
    <scope>NUCLEOTIDE SEQUENCE [LARGE SCALE GENOMIC DNA]</scope>
    <source>
        <strain evidence="4 5">CCP-18</strain>
    </source>
</reference>
<name>A0A3S2XTG7_9BURK</name>
<protein>
    <submittedName>
        <fullName evidence="4">Transporter substrate-binding domain-containing protein</fullName>
    </submittedName>
</protein>
<feature type="chain" id="PRO_5018721031" evidence="2">
    <location>
        <begin position="22"/>
        <end position="266"/>
    </location>
</feature>
<accession>A0A3S2XTG7</accession>
<evidence type="ECO:0000313" key="4">
    <source>
        <dbReference type="EMBL" id="RVT86385.1"/>
    </source>
</evidence>
<evidence type="ECO:0000313" key="5">
    <source>
        <dbReference type="Proteomes" id="UP000288587"/>
    </source>
</evidence>
<feature type="signal peptide" evidence="2">
    <location>
        <begin position="1"/>
        <end position="21"/>
    </location>
</feature>
<evidence type="ECO:0000256" key="2">
    <source>
        <dbReference type="SAM" id="SignalP"/>
    </source>
</evidence>
<dbReference type="RefSeq" id="WP_127682880.1">
    <property type="nucleotide sequence ID" value="NZ_SACM01000002.1"/>
</dbReference>
<dbReference type="InterPro" id="IPR001638">
    <property type="entry name" value="Solute-binding_3/MltF_N"/>
</dbReference>
<dbReference type="Pfam" id="PF00497">
    <property type="entry name" value="SBP_bac_3"/>
    <property type="match status" value="1"/>
</dbReference>
<dbReference type="PANTHER" id="PTHR35936">
    <property type="entry name" value="MEMBRANE-BOUND LYTIC MUREIN TRANSGLYCOSYLASE F"/>
    <property type="match status" value="1"/>
</dbReference>
<feature type="domain" description="Solute-binding protein family 3/N-terminal" evidence="3">
    <location>
        <begin position="38"/>
        <end position="252"/>
    </location>
</feature>
<dbReference type="AlphaFoldDB" id="A0A3S2XTG7"/>
<sequence>MSLRRVIARVMAVFLSGLGVAGHGAATSAPPVRIATGELPPYATAARPDQGIALNIVRRAYESVGYTVQFTFLPWSRAQLETQQGLWDASAHWGASAERRAKFLLSDNLLTEQWQMLHLRDLKFDWQQGSDLRAYTLGLVRDYTYTPELWAEVRAGRQRFEQPSNDVSGLRMLLAGRVDVLPLERHVACDLMAKHLSPSERARLMMHPRLMTDSFTTHVIFPPQKPGSEALRQAFNRGLQKLKDSGEYKRLLRAGVDCPADWPASR</sequence>
<gene>
    <name evidence="4" type="ORF">EOD73_10210</name>
</gene>
<keyword evidence="1 2" id="KW-0732">Signal</keyword>
<proteinExistence type="predicted"/>
<dbReference type="PANTHER" id="PTHR35936:SF25">
    <property type="entry name" value="ABC TRANSPORTER SUBSTRATE-BINDING PROTEIN"/>
    <property type="match status" value="1"/>
</dbReference>
<evidence type="ECO:0000256" key="1">
    <source>
        <dbReference type="ARBA" id="ARBA00022729"/>
    </source>
</evidence>
<keyword evidence="5" id="KW-1185">Reference proteome</keyword>
<comment type="caution">
    <text evidence="4">The sequence shown here is derived from an EMBL/GenBank/DDBJ whole genome shotgun (WGS) entry which is preliminary data.</text>
</comment>
<evidence type="ECO:0000259" key="3">
    <source>
        <dbReference type="Pfam" id="PF00497"/>
    </source>
</evidence>
<dbReference type="EMBL" id="SACM01000002">
    <property type="protein sequence ID" value="RVT86385.1"/>
    <property type="molecule type" value="Genomic_DNA"/>
</dbReference>